<evidence type="ECO:0000313" key="3">
    <source>
        <dbReference type="Proteomes" id="UP000746535"/>
    </source>
</evidence>
<evidence type="ECO:0000256" key="1">
    <source>
        <dbReference type="SAM" id="Phobius"/>
    </source>
</evidence>
<reference evidence="2 3" key="1">
    <citation type="submission" date="2020-03" db="EMBL/GenBank/DDBJ databases">
        <authorList>
            <person name="Wang L."/>
            <person name="He N."/>
            <person name="Li Y."/>
            <person name="Fang Y."/>
            <person name="Zhang F."/>
        </authorList>
    </citation>
    <scope>NUCLEOTIDE SEQUENCE [LARGE SCALE GENOMIC DNA]</scope>
    <source>
        <strain evidence="3">hsmgli-8</strain>
    </source>
</reference>
<organism evidence="2 3">
    <name type="scientific">Pseudomonas quercus</name>
    <dbReference type="NCBI Taxonomy" id="2722792"/>
    <lineage>
        <taxon>Bacteria</taxon>
        <taxon>Pseudomonadati</taxon>
        <taxon>Pseudomonadota</taxon>
        <taxon>Gammaproteobacteria</taxon>
        <taxon>Pseudomonadales</taxon>
        <taxon>Pseudomonadaceae</taxon>
        <taxon>Pseudomonas</taxon>
    </lineage>
</organism>
<proteinExistence type="predicted"/>
<feature type="transmembrane region" description="Helical" evidence="1">
    <location>
        <begin position="21"/>
        <end position="39"/>
    </location>
</feature>
<name>A0ABX0YH32_9PSED</name>
<feature type="transmembrane region" description="Helical" evidence="1">
    <location>
        <begin position="45"/>
        <end position="64"/>
    </location>
</feature>
<sequence length="96" mass="10163">MTAKAPLARGLLGGPSRALSLTLAAPLSLVLLLHPFALVNADGHYSHGLLALAMWGISAGFVHGMGFEPRAQAWRWLFSPLAAWPLMGLGYSLLTV</sequence>
<dbReference type="Proteomes" id="UP000746535">
    <property type="component" value="Unassembled WGS sequence"/>
</dbReference>
<keyword evidence="1" id="KW-0812">Transmembrane</keyword>
<accession>A0ABX0YH32</accession>
<protein>
    <submittedName>
        <fullName evidence="2">Cyd operon protein YbgE</fullName>
    </submittedName>
</protein>
<dbReference type="InterPro" id="IPR011846">
    <property type="entry name" value="Cyd_oper_YbgE"/>
</dbReference>
<keyword evidence="1" id="KW-0472">Membrane</keyword>
<dbReference type="RefSeq" id="WP_168085322.1">
    <property type="nucleotide sequence ID" value="NZ_JAAVJI010000012.1"/>
</dbReference>
<evidence type="ECO:0000313" key="2">
    <source>
        <dbReference type="EMBL" id="NJP02746.1"/>
    </source>
</evidence>
<comment type="caution">
    <text evidence="2">The sequence shown here is derived from an EMBL/GenBank/DDBJ whole genome shotgun (WGS) entry which is preliminary data.</text>
</comment>
<feature type="transmembrane region" description="Helical" evidence="1">
    <location>
        <begin position="76"/>
        <end position="94"/>
    </location>
</feature>
<dbReference type="Pfam" id="PF09600">
    <property type="entry name" value="Cyd_oper_YbgE"/>
    <property type="match status" value="1"/>
</dbReference>
<dbReference type="EMBL" id="JAAVJI010000012">
    <property type="protein sequence ID" value="NJP02746.1"/>
    <property type="molecule type" value="Genomic_DNA"/>
</dbReference>
<gene>
    <name evidence="2" type="ORF">HBH25_18010</name>
</gene>
<keyword evidence="1" id="KW-1133">Transmembrane helix</keyword>
<keyword evidence="3" id="KW-1185">Reference proteome</keyword>